<dbReference type="SUPFAM" id="SSF53335">
    <property type="entry name" value="S-adenosyl-L-methionine-dependent methyltransferases"/>
    <property type="match status" value="1"/>
</dbReference>
<evidence type="ECO:0000256" key="1">
    <source>
        <dbReference type="ARBA" id="ARBA00004496"/>
    </source>
</evidence>
<accession>A0ABQ2K9J4</accession>
<name>A0ABQ2K9J4_9MICO</name>
<sequence>MHELPVEPGVVERVASAMATVPRPGFLPPSVRHLAGADLPVGIGWDATCSQPSTVARMLVLLDARAGHRVLDVGSGSGWTTAILATLGAAVTGVELVPQLVEMGRAHLRDAGVDAAIEQAAPGVLGLPSLAPFDRILVSADLGRMPDALVDQLAPGGRLVAPVAGSMVVVDVVDGSPEVRIDGTGYAFVPLRD</sequence>
<dbReference type="CDD" id="cd02440">
    <property type="entry name" value="AdoMet_MTases"/>
    <property type="match status" value="1"/>
</dbReference>
<organism evidence="12 13">
    <name type="scientific">Agrococcus terreus</name>
    <dbReference type="NCBI Taxonomy" id="574649"/>
    <lineage>
        <taxon>Bacteria</taxon>
        <taxon>Bacillati</taxon>
        <taxon>Actinomycetota</taxon>
        <taxon>Actinomycetes</taxon>
        <taxon>Micrococcales</taxon>
        <taxon>Microbacteriaceae</taxon>
        <taxon>Agrococcus</taxon>
    </lineage>
</organism>
<keyword evidence="13" id="KW-1185">Reference proteome</keyword>
<dbReference type="EC" id="2.1.1.77" evidence="3"/>
<evidence type="ECO:0000256" key="2">
    <source>
        <dbReference type="ARBA" id="ARBA00005369"/>
    </source>
</evidence>
<protein>
    <recommendedName>
        <fullName evidence="4">Protein-L-isoaspartate O-methyltransferase</fullName>
        <ecNumber evidence="3">2.1.1.77</ecNumber>
    </recommendedName>
    <alternativeName>
        <fullName evidence="11">L-isoaspartyl protein carboxyl methyltransferase</fullName>
    </alternativeName>
    <alternativeName>
        <fullName evidence="9">Protein L-isoaspartyl methyltransferase</fullName>
    </alternativeName>
    <alternativeName>
        <fullName evidence="10">Protein-beta-aspartate methyltransferase</fullName>
    </alternativeName>
</protein>
<dbReference type="PANTHER" id="PTHR11579">
    <property type="entry name" value="PROTEIN-L-ISOASPARTATE O-METHYLTRANSFERASE"/>
    <property type="match status" value="1"/>
</dbReference>
<keyword evidence="5" id="KW-0963">Cytoplasm</keyword>
<evidence type="ECO:0000313" key="12">
    <source>
        <dbReference type="EMBL" id="GGN76978.1"/>
    </source>
</evidence>
<evidence type="ECO:0000256" key="11">
    <source>
        <dbReference type="ARBA" id="ARBA00031350"/>
    </source>
</evidence>
<evidence type="ECO:0000256" key="6">
    <source>
        <dbReference type="ARBA" id="ARBA00022603"/>
    </source>
</evidence>
<dbReference type="Gene3D" id="3.40.50.150">
    <property type="entry name" value="Vaccinia Virus protein VP39"/>
    <property type="match status" value="1"/>
</dbReference>
<keyword evidence="6" id="KW-0489">Methyltransferase</keyword>
<keyword evidence="8" id="KW-0949">S-adenosyl-L-methionine</keyword>
<comment type="similarity">
    <text evidence="2">Belongs to the methyltransferase superfamily. L-isoaspartyl/D-aspartyl protein methyltransferase family.</text>
</comment>
<dbReference type="PANTHER" id="PTHR11579:SF0">
    <property type="entry name" value="PROTEIN-L-ISOASPARTATE(D-ASPARTATE) O-METHYLTRANSFERASE"/>
    <property type="match status" value="1"/>
</dbReference>
<evidence type="ECO:0000256" key="5">
    <source>
        <dbReference type="ARBA" id="ARBA00022490"/>
    </source>
</evidence>
<proteinExistence type="inferred from homology"/>
<comment type="subcellular location">
    <subcellularLocation>
        <location evidence="1">Cytoplasm</location>
    </subcellularLocation>
</comment>
<evidence type="ECO:0000256" key="8">
    <source>
        <dbReference type="ARBA" id="ARBA00022691"/>
    </source>
</evidence>
<keyword evidence="7" id="KW-0808">Transferase</keyword>
<dbReference type="EMBL" id="BMLM01000001">
    <property type="protein sequence ID" value="GGN76978.1"/>
    <property type="molecule type" value="Genomic_DNA"/>
</dbReference>
<dbReference type="InterPro" id="IPR000682">
    <property type="entry name" value="PCMT"/>
</dbReference>
<comment type="caution">
    <text evidence="12">The sequence shown here is derived from an EMBL/GenBank/DDBJ whole genome shotgun (WGS) entry which is preliminary data.</text>
</comment>
<dbReference type="RefSeq" id="WP_229679423.1">
    <property type="nucleotide sequence ID" value="NZ_BAABBD010000001.1"/>
</dbReference>
<dbReference type="Proteomes" id="UP000626982">
    <property type="component" value="Unassembled WGS sequence"/>
</dbReference>
<evidence type="ECO:0000256" key="7">
    <source>
        <dbReference type="ARBA" id="ARBA00022679"/>
    </source>
</evidence>
<reference evidence="13" key="1">
    <citation type="journal article" date="2019" name="Int. J. Syst. Evol. Microbiol.">
        <title>The Global Catalogue of Microorganisms (GCM) 10K type strain sequencing project: providing services to taxonomists for standard genome sequencing and annotation.</title>
        <authorList>
            <consortium name="The Broad Institute Genomics Platform"/>
            <consortium name="The Broad Institute Genome Sequencing Center for Infectious Disease"/>
            <person name="Wu L."/>
            <person name="Ma J."/>
        </authorList>
    </citation>
    <scope>NUCLEOTIDE SEQUENCE [LARGE SCALE GENOMIC DNA]</scope>
    <source>
        <strain evidence="13">CGMCC 1.6960</strain>
    </source>
</reference>
<gene>
    <name evidence="12" type="ORF">GCM10010968_00990</name>
</gene>
<evidence type="ECO:0000256" key="3">
    <source>
        <dbReference type="ARBA" id="ARBA00011890"/>
    </source>
</evidence>
<evidence type="ECO:0000313" key="13">
    <source>
        <dbReference type="Proteomes" id="UP000626982"/>
    </source>
</evidence>
<evidence type="ECO:0000256" key="9">
    <source>
        <dbReference type="ARBA" id="ARBA00030757"/>
    </source>
</evidence>
<dbReference type="InterPro" id="IPR029063">
    <property type="entry name" value="SAM-dependent_MTases_sf"/>
</dbReference>
<dbReference type="Pfam" id="PF01135">
    <property type="entry name" value="PCMT"/>
    <property type="match status" value="1"/>
</dbReference>
<evidence type="ECO:0000256" key="10">
    <source>
        <dbReference type="ARBA" id="ARBA00031323"/>
    </source>
</evidence>
<evidence type="ECO:0000256" key="4">
    <source>
        <dbReference type="ARBA" id="ARBA00013346"/>
    </source>
</evidence>